<dbReference type="GO" id="GO:0003700">
    <property type="term" value="F:DNA-binding transcription factor activity"/>
    <property type="evidence" value="ECO:0007669"/>
    <property type="project" value="TreeGrafter"/>
</dbReference>
<dbReference type="SUPFAM" id="SSF46689">
    <property type="entry name" value="Homeodomain-like"/>
    <property type="match status" value="1"/>
</dbReference>
<evidence type="ECO:0000256" key="1">
    <source>
        <dbReference type="ARBA" id="ARBA00004123"/>
    </source>
</evidence>
<gene>
    <name evidence="11" type="ORF">DCAR_0623881</name>
</gene>
<dbReference type="NCBIfam" id="TIGR01566">
    <property type="entry name" value="ZF_HD_prot_N"/>
    <property type="match status" value="1"/>
</dbReference>
<dbReference type="Gene3D" id="1.10.10.60">
    <property type="entry name" value="Homeodomain-like"/>
    <property type="match status" value="1"/>
</dbReference>
<accession>A0AAF0XCH3</accession>
<keyword evidence="8" id="KW-0804">Transcription</keyword>
<dbReference type="InterPro" id="IPR009057">
    <property type="entry name" value="Homeodomain-like_sf"/>
</dbReference>
<keyword evidence="7" id="KW-0371">Homeobox</keyword>
<evidence type="ECO:0000313" key="11">
    <source>
        <dbReference type="EMBL" id="WOH04472.1"/>
    </source>
</evidence>
<keyword evidence="6" id="KW-0238">DNA-binding</keyword>
<evidence type="ECO:0000256" key="8">
    <source>
        <dbReference type="ARBA" id="ARBA00023163"/>
    </source>
</evidence>
<name>A0AAF0XCH3_DAUCS</name>
<comment type="subcellular location">
    <subcellularLocation>
        <location evidence="1">Nucleus</location>
    </subcellularLocation>
</comment>
<evidence type="ECO:0000256" key="2">
    <source>
        <dbReference type="ARBA" id="ARBA00022723"/>
    </source>
</evidence>
<dbReference type="Pfam" id="PF04770">
    <property type="entry name" value="ZF-HD_dimer"/>
    <property type="match status" value="1"/>
</dbReference>
<dbReference type="PANTHER" id="PTHR31948">
    <property type="entry name" value="ZINC-FINGER HOMEODOMAIN PROTEIN 2"/>
    <property type="match status" value="1"/>
</dbReference>
<sequence length="232" mass="25934">MEMSNQDVEMPIPINTSYGHGHIVPYKKMVKYKECLKNHAAAMGGTATDGCGEFMASGEEGTPEAFTCSVCTCHRNFHRKETQGDTSYYHKKVFLGHHIGTPSFVSSRPTQPHSMIMSYNMMMGSTLASESDEQEDGGGNTVHGCGYAARVPSHMARKRFRTKFSQEQKEKMVDFAEKVGWKMQNLEESVVQQICQEVGVKRKVLKVWMHNNKHHLSKINPTTSPSASTPTV</sequence>
<dbReference type="InterPro" id="IPR006456">
    <property type="entry name" value="ZF_HD_homeobox_Cys/His_dimer"/>
</dbReference>
<dbReference type="PANTHER" id="PTHR31948:SF163">
    <property type="entry name" value="ZINC-FINGER HOMEODOMAIN PROTEIN 3"/>
    <property type="match status" value="1"/>
</dbReference>
<dbReference type="NCBIfam" id="TIGR01565">
    <property type="entry name" value="homeo_ZF_HD"/>
    <property type="match status" value="1"/>
</dbReference>
<keyword evidence="9" id="KW-0539">Nucleus</keyword>
<dbReference type="Proteomes" id="UP000077755">
    <property type="component" value="Chromosome 6"/>
</dbReference>
<dbReference type="PROSITE" id="PS51523">
    <property type="entry name" value="ZF_HD_DIMER"/>
    <property type="match status" value="1"/>
</dbReference>
<reference evidence="11" key="2">
    <citation type="submission" date="2022-03" db="EMBL/GenBank/DDBJ databases">
        <title>Draft title - Genomic analysis of global carrot germplasm unveils the trajectory of domestication and the origin of high carotenoid orange carrot.</title>
        <authorList>
            <person name="Iorizzo M."/>
            <person name="Ellison S."/>
            <person name="Senalik D."/>
            <person name="Macko-Podgorni A."/>
            <person name="Grzebelus D."/>
            <person name="Bostan H."/>
            <person name="Rolling W."/>
            <person name="Curaba J."/>
            <person name="Simon P."/>
        </authorList>
    </citation>
    <scope>NUCLEOTIDE SEQUENCE</scope>
    <source>
        <tissue evidence="11">Leaf</tissue>
    </source>
</reference>
<keyword evidence="3" id="KW-0863">Zinc-finger</keyword>
<dbReference type="GO" id="GO:0000976">
    <property type="term" value="F:transcription cis-regulatory region binding"/>
    <property type="evidence" value="ECO:0007669"/>
    <property type="project" value="TreeGrafter"/>
</dbReference>
<reference evidence="11" key="1">
    <citation type="journal article" date="2016" name="Nat. Genet.">
        <title>A high-quality carrot genome assembly provides new insights into carotenoid accumulation and asterid genome evolution.</title>
        <authorList>
            <person name="Iorizzo M."/>
            <person name="Ellison S."/>
            <person name="Senalik D."/>
            <person name="Zeng P."/>
            <person name="Satapoomin P."/>
            <person name="Huang J."/>
            <person name="Bowman M."/>
            <person name="Iovene M."/>
            <person name="Sanseverino W."/>
            <person name="Cavagnaro P."/>
            <person name="Yildiz M."/>
            <person name="Macko-Podgorni A."/>
            <person name="Moranska E."/>
            <person name="Grzebelus E."/>
            <person name="Grzebelus D."/>
            <person name="Ashrafi H."/>
            <person name="Zheng Z."/>
            <person name="Cheng S."/>
            <person name="Spooner D."/>
            <person name="Van Deynze A."/>
            <person name="Simon P."/>
        </authorList>
    </citation>
    <scope>NUCLEOTIDE SEQUENCE</scope>
    <source>
        <tissue evidence="11">Leaf</tissue>
    </source>
</reference>
<dbReference type="KEGG" id="dcr:108226744"/>
<evidence type="ECO:0000256" key="6">
    <source>
        <dbReference type="ARBA" id="ARBA00023125"/>
    </source>
</evidence>
<dbReference type="AlphaFoldDB" id="A0AAF0XCH3"/>
<proteinExistence type="predicted"/>
<evidence type="ECO:0000256" key="5">
    <source>
        <dbReference type="ARBA" id="ARBA00023015"/>
    </source>
</evidence>
<protein>
    <recommendedName>
        <fullName evidence="10">ZF-HD dimerization-type domain-containing protein</fullName>
    </recommendedName>
</protein>
<evidence type="ECO:0000313" key="12">
    <source>
        <dbReference type="Proteomes" id="UP000077755"/>
    </source>
</evidence>
<evidence type="ECO:0000259" key="10">
    <source>
        <dbReference type="PROSITE" id="PS51523"/>
    </source>
</evidence>
<dbReference type="GO" id="GO:0008270">
    <property type="term" value="F:zinc ion binding"/>
    <property type="evidence" value="ECO:0007669"/>
    <property type="project" value="UniProtKB-KW"/>
</dbReference>
<dbReference type="InterPro" id="IPR006455">
    <property type="entry name" value="Homeodomain_ZF_HD"/>
</dbReference>
<keyword evidence="12" id="KW-1185">Reference proteome</keyword>
<evidence type="ECO:0000256" key="4">
    <source>
        <dbReference type="ARBA" id="ARBA00022833"/>
    </source>
</evidence>
<dbReference type="EMBL" id="CP093348">
    <property type="protein sequence ID" value="WOH04472.1"/>
    <property type="molecule type" value="Genomic_DNA"/>
</dbReference>
<organism evidence="11 12">
    <name type="scientific">Daucus carota subsp. sativus</name>
    <name type="common">Carrot</name>
    <dbReference type="NCBI Taxonomy" id="79200"/>
    <lineage>
        <taxon>Eukaryota</taxon>
        <taxon>Viridiplantae</taxon>
        <taxon>Streptophyta</taxon>
        <taxon>Embryophyta</taxon>
        <taxon>Tracheophyta</taxon>
        <taxon>Spermatophyta</taxon>
        <taxon>Magnoliopsida</taxon>
        <taxon>eudicotyledons</taxon>
        <taxon>Gunneridae</taxon>
        <taxon>Pentapetalae</taxon>
        <taxon>asterids</taxon>
        <taxon>campanulids</taxon>
        <taxon>Apiales</taxon>
        <taxon>Apiaceae</taxon>
        <taxon>Apioideae</taxon>
        <taxon>Scandiceae</taxon>
        <taxon>Daucinae</taxon>
        <taxon>Daucus</taxon>
        <taxon>Daucus sect. Daucus</taxon>
    </lineage>
</organism>
<keyword evidence="2" id="KW-0479">Metal-binding</keyword>
<dbReference type="FunFam" id="1.10.10.60:FF:000257">
    <property type="entry name" value="Zinc-finger homeodomain protein 2"/>
    <property type="match status" value="1"/>
</dbReference>
<feature type="domain" description="ZF-HD dimerization-type" evidence="10">
    <location>
        <begin position="32"/>
        <end position="81"/>
    </location>
</feature>
<keyword evidence="5" id="KW-0805">Transcription regulation</keyword>
<dbReference type="GO" id="GO:0050793">
    <property type="term" value="P:regulation of developmental process"/>
    <property type="evidence" value="ECO:0007669"/>
    <property type="project" value="TreeGrafter"/>
</dbReference>
<keyword evidence="4" id="KW-0862">Zinc</keyword>
<evidence type="ECO:0000256" key="3">
    <source>
        <dbReference type="ARBA" id="ARBA00022771"/>
    </source>
</evidence>
<dbReference type="GO" id="GO:0005634">
    <property type="term" value="C:nucleus"/>
    <property type="evidence" value="ECO:0007669"/>
    <property type="project" value="UniProtKB-SubCell"/>
</dbReference>
<evidence type="ECO:0000256" key="7">
    <source>
        <dbReference type="ARBA" id="ARBA00023155"/>
    </source>
</evidence>
<evidence type="ECO:0000256" key="9">
    <source>
        <dbReference type="ARBA" id="ARBA00023242"/>
    </source>
</evidence>